<accession>A0A2S6F906</accession>
<evidence type="ECO:0000256" key="1">
    <source>
        <dbReference type="SAM" id="MobiDB-lite"/>
    </source>
</evidence>
<comment type="caution">
    <text evidence="3">The sequence shown here is derived from an EMBL/GenBank/DDBJ whole genome shotgun (WGS) entry which is preliminary data.</text>
</comment>
<feature type="domain" description="Transposase IS66 central" evidence="2">
    <location>
        <begin position="28"/>
        <end position="83"/>
    </location>
</feature>
<feature type="compositionally biased region" description="Basic and acidic residues" evidence="1">
    <location>
        <begin position="74"/>
        <end position="89"/>
    </location>
</feature>
<dbReference type="EMBL" id="PQWY01000001">
    <property type="protein sequence ID" value="PPK33910.1"/>
    <property type="molecule type" value="Genomic_DNA"/>
</dbReference>
<feature type="region of interest" description="Disordered" evidence="1">
    <location>
        <begin position="70"/>
        <end position="89"/>
    </location>
</feature>
<sequence>MTWGITGPRLTGLMSHMLSRYKLSRRELQAFLEEHYGFKISRGCIYAKQRIVAHALEESVADLLEQVKSSSSVHMDETGHRRDGLNQWL</sequence>
<evidence type="ECO:0000313" key="4">
    <source>
        <dbReference type="Proteomes" id="UP000239239"/>
    </source>
</evidence>
<proteinExistence type="predicted"/>
<dbReference type="AlphaFoldDB" id="A0A2S6F906"/>
<reference evidence="3 4" key="1">
    <citation type="submission" date="2018-02" db="EMBL/GenBank/DDBJ databases">
        <title>Draft genome sequences of four Legionella pneumophila clinical strains isolated in Ontario.</title>
        <authorList>
            <person name="Fortuna A."/>
            <person name="Ramnarine R."/>
            <person name="Li A."/>
            <person name="Frantz C."/>
            <person name="Mallo G."/>
        </authorList>
    </citation>
    <scope>NUCLEOTIDE SEQUENCE [LARGE SCALE GENOMIC DNA]</scope>
    <source>
        <strain evidence="3 4">LG61</strain>
    </source>
</reference>
<dbReference type="Pfam" id="PF03050">
    <property type="entry name" value="DDE_Tnp_IS66"/>
    <property type="match status" value="1"/>
</dbReference>
<dbReference type="InterPro" id="IPR004291">
    <property type="entry name" value="Transposase_IS66_central"/>
</dbReference>
<dbReference type="Proteomes" id="UP000239239">
    <property type="component" value="Unassembled WGS sequence"/>
</dbReference>
<evidence type="ECO:0000259" key="2">
    <source>
        <dbReference type="Pfam" id="PF03050"/>
    </source>
</evidence>
<gene>
    <name evidence="3" type="ORF">C3928_00010</name>
</gene>
<evidence type="ECO:0000313" key="3">
    <source>
        <dbReference type="EMBL" id="PPK33910.1"/>
    </source>
</evidence>
<name>A0A2S6F906_LEGPN</name>
<protein>
    <recommendedName>
        <fullName evidence="2">Transposase IS66 central domain-containing protein</fullName>
    </recommendedName>
</protein>
<organism evidence="3 4">
    <name type="scientific">Legionella pneumophila</name>
    <dbReference type="NCBI Taxonomy" id="446"/>
    <lineage>
        <taxon>Bacteria</taxon>
        <taxon>Pseudomonadati</taxon>
        <taxon>Pseudomonadota</taxon>
        <taxon>Gammaproteobacteria</taxon>
        <taxon>Legionellales</taxon>
        <taxon>Legionellaceae</taxon>
        <taxon>Legionella</taxon>
    </lineage>
</organism>